<sequence>MRESDLLIGYWNGLNNPILPPEPGNCRILDDNNLEELPKGSLKLIHFTSDRINPEQDANELFFLLSPKDHKPFAIVKLNPYGFASCFISLLSYHISTGYGQYRKEMKVEDNIPNIKVPFPENVFIKIDPTPQNGIIEGDTLRIGRNISEHGISSIVENYNEGRFLIPSKIKDDLYEQGNFTTKSLGVDEYLKSSILIGKNPFEITLEPSSYKFAIFRKNKLICLKSATIKEFEIYELTCPQLIKDEYEFEDESKNYYLDSTFFPFTFIEGKEFQNWLFASSNYFLAAPSFENLDNFYKKEDDTNIKKQFSIVYQNQKSKEVKYLPFTYSAKAASEIKKGSLSELYLGVSGKINSTYITLLRNNLENNYYLGVPLGGAGEENVAKYSVPFSSYTKIINLVPSLNFLNLSNIQATNGALFYLFEPMTLPQNEGLLSSYVQQRFRLRISIPAWNSTNVVEMYINGKIHRRWILDRGDISKPFSKTFEENLSESNAFTVRWVAWGEDFLSNFLTGTNNTLPFAMTRDYCIDTVGDGICHVEANK</sequence>
<gene>
    <name evidence="1" type="ORF">AXG55_10195</name>
</gene>
<dbReference type="STRING" id="1915309.AXG55_10195"/>
<dbReference type="Proteomes" id="UP000184731">
    <property type="component" value="Chromosome"/>
</dbReference>
<evidence type="ECO:0000313" key="1">
    <source>
        <dbReference type="EMBL" id="APJ04257.1"/>
    </source>
</evidence>
<accession>A0A1L4D237</accession>
<evidence type="ECO:0000313" key="2">
    <source>
        <dbReference type="Proteomes" id="UP000184731"/>
    </source>
</evidence>
<name>A0A1L4D237_9BACT</name>
<dbReference type="KEGG" id="saqi:AXG55_10195"/>
<keyword evidence="2" id="KW-1185">Reference proteome</keyword>
<dbReference type="AlphaFoldDB" id="A0A1L4D237"/>
<organism evidence="1 2">
    <name type="scientific">Silvanigrella aquatica</name>
    <dbReference type="NCBI Taxonomy" id="1915309"/>
    <lineage>
        <taxon>Bacteria</taxon>
        <taxon>Pseudomonadati</taxon>
        <taxon>Bdellovibrionota</taxon>
        <taxon>Oligoflexia</taxon>
        <taxon>Silvanigrellales</taxon>
        <taxon>Silvanigrellaceae</taxon>
        <taxon>Silvanigrella</taxon>
    </lineage>
</organism>
<reference evidence="1 2" key="1">
    <citation type="submission" date="2016-10" db="EMBL/GenBank/DDBJ databases">
        <title>Silvanigrella aquatica sp. nov., isolated from a freshwater lake located in the Black Forest, Germany, description of Silvanigrellaceae fam. nov., Silvanigrellales ord. nov., reclassification of the order Bdellovibrionales in the class Oligoflexia, reclassification of the families Bacteriovoracaceae and Halobacteriovoraceae in the new order Bacteriovoracales ord. nov., and reclassification of the family Pseudobacteriovoracaceae in the order Oligoflexiales.</title>
        <authorList>
            <person name="Hahn M.W."/>
            <person name="Schmidt J."/>
            <person name="Koll U."/>
            <person name="Rohde M."/>
            <person name="Verbag S."/>
            <person name="Pitt A."/>
            <person name="Nakai R."/>
            <person name="Naganuma T."/>
            <person name="Lang E."/>
        </authorList>
    </citation>
    <scope>NUCLEOTIDE SEQUENCE [LARGE SCALE GENOMIC DNA]</scope>
    <source>
        <strain evidence="1 2">MWH-Nonnen-W8red</strain>
    </source>
</reference>
<dbReference type="EMBL" id="CP017834">
    <property type="protein sequence ID" value="APJ04257.1"/>
    <property type="molecule type" value="Genomic_DNA"/>
</dbReference>
<proteinExistence type="predicted"/>
<protein>
    <submittedName>
        <fullName evidence="1">Uncharacterized protein</fullName>
    </submittedName>
</protein>